<feature type="transmembrane region" description="Helical" evidence="4">
    <location>
        <begin position="174"/>
        <end position="195"/>
    </location>
</feature>
<protein>
    <submittedName>
        <fullName evidence="6">Helix-turn-helix domain-containing protein</fullName>
    </submittedName>
</protein>
<keyword evidence="4" id="KW-1133">Transmembrane helix</keyword>
<comment type="caution">
    <text evidence="6">The sequence shown here is derived from an EMBL/GenBank/DDBJ whole genome shotgun (WGS) entry which is preliminary data.</text>
</comment>
<sequence>MGLTVLFLSISNIQHMLIDVNYFDDTSIIRRAYVPWQWMVAPMFYLFAHSFLQKESLSKSLLTFLIAPFFLITILHSLQLIYQIYFDNDYIISNYYQQGLFLYTNLLSFIHTPIVIYMMYKMVISYENNHEKSIEKIKKETTWLKNLIRLGIGIVSLGMISVIIGVLVDMKDSYFGYPFFISLSLWIYWIGYVGINRSSSHERLEKLTTPQLSKKTGHATFVKINDYIVKEKKYLLADISLNSIAEKFQISSGYLSQLINTHTQNSFNDYINELRVEASKKMLIDSQYDNYTIESIGLECGFKSKSNFYTTFKKFSNLTPNQFKKLEE</sequence>
<evidence type="ECO:0000256" key="2">
    <source>
        <dbReference type="ARBA" id="ARBA00023125"/>
    </source>
</evidence>
<dbReference type="GO" id="GO:0043565">
    <property type="term" value="F:sequence-specific DNA binding"/>
    <property type="evidence" value="ECO:0007669"/>
    <property type="project" value="InterPro"/>
</dbReference>
<keyword evidence="4" id="KW-0812">Transmembrane</keyword>
<evidence type="ECO:0000313" key="6">
    <source>
        <dbReference type="EMBL" id="TSE09266.1"/>
    </source>
</evidence>
<dbReference type="OrthoDB" id="1096411at2"/>
<proteinExistence type="predicted"/>
<name>A0A554VM51_9FLAO</name>
<dbReference type="InterPro" id="IPR009057">
    <property type="entry name" value="Homeodomain-like_sf"/>
</dbReference>
<dbReference type="RefSeq" id="WP_143916272.1">
    <property type="nucleotide sequence ID" value="NZ_CANMIK010000014.1"/>
</dbReference>
<keyword evidence="1" id="KW-0805">Transcription regulation</keyword>
<dbReference type="AlphaFoldDB" id="A0A554VM51"/>
<accession>A0A554VM51</accession>
<dbReference type="Proteomes" id="UP000318833">
    <property type="component" value="Unassembled WGS sequence"/>
</dbReference>
<feature type="transmembrane region" description="Helical" evidence="4">
    <location>
        <begin position="33"/>
        <end position="52"/>
    </location>
</feature>
<feature type="transmembrane region" description="Helical" evidence="4">
    <location>
        <begin position="64"/>
        <end position="86"/>
    </location>
</feature>
<dbReference type="Pfam" id="PF12833">
    <property type="entry name" value="HTH_18"/>
    <property type="match status" value="1"/>
</dbReference>
<keyword evidence="7" id="KW-1185">Reference proteome</keyword>
<dbReference type="Gene3D" id="1.10.10.60">
    <property type="entry name" value="Homeodomain-like"/>
    <property type="match status" value="2"/>
</dbReference>
<reference evidence="6 7" key="1">
    <citation type="submission" date="2019-07" db="EMBL/GenBank/DDBJ databases">
        <title>The draft genome sequence of Aquimarina algiphila M91.</title>
        <authorList>
            <person name="Meng X."/>
        </authorList>
    </citation>
    <scope>NUCLEOTIDE SEQUENCE [LARGE SCALE GENOMIC DNA]</scope>
    <source>
        <strain evidence="6 7">M91</strain>
    </source>
</reference>
<evidence type="ECO:0000313" key="7">
    <source>
        <dbReference type="Proteomes" id="UP000318833"/>
    </source>
</evidence>
<evidence type="ECO:0000256" key="1">
    <source>
        <dbReference type="ARBA" id="ARBA00023015"/>
    </source>
</evidence>
<feature type="transmembrane region" description="Helical" evidence="4">
    <location>
        <begin position="106"/>
        <end position="126"/>
    </location>
</feature>
<dbReference type="InterPro" id="IPR018060">
    <property type="entry name" value="HTH_AraC"/>
</dbReference>
<dbReference type="InterPro" id="IPR018062">
    <property type="entry name" value="HTH_AraC-typ_CS"/>
</dbReference>
<dbReference type="PROSITE" id="PS01124">
    <property type="entry name" value="HTH_ARAC_FAMILY_2"/>
    <property type="match status" value="1"/>
</dbReference>
<dbReference type="EMBL" id="VLNR01000015">
    <property type="protein sequence ID" value="TSE09266.1"/>
    <property type="molecule type" value="Genomic_DNA"/>
</dbReference>
<organism evidence="6 7">
    <name type="scientific">Aquimarina algiphila</name>
    <dbReference type="NCBI Taxonomy" id="2047982"/>
    <lineage>
        <taxon>Bacteria</taxon>
        <taxon>Pseudomonadati</taxon>
        <taxon>Bacteroidota</taxon>
        <taxon>Flavobacteriia</taxon>
        <taxon>Flavobacteriales</taxon>
        <taxon>Flavobacteriaceae</taxon>
        <taxon>Aquimarina</taxon>
    </lineage>
</organism>
<evidence type="ECO:0000259" key="5">
    <source>
        <dbReference type="PROSITE" id="PS01124"/>
    </source>
</evidence>
<dbReference type="SUPFAM" id="SSF46689">
    <property type="entry name" value="Homeodomain-like"/>
    <property type="match status" value="1"/>
</dbReference>
<dbReference type="PANTHER" id="PTHR43280">
    <property type="entry name" value="ARAC-FAMILY TRANSCRIPTIONAL REGULATOR"/>
    <property type="match status" value="1"/>
</dbReference>
<feature type="transmembrane region" description="Helical" evidence="4">
    <location>
        <begin position="147"/>
        <end position="168"/>
    </location>
</feature>
<evidence type="ECO:0000256" key="3">
    <source>
        <dbReference type="ARBA" id="ARBA00023163"/>
    </source>
</evidence>
<dbReference type="PROSITE" id="PS00041">
    <property type="entry name" value="HTH_ARAC_FAMILY_1"/>
    <property type="match status" value="1"/>
</dbReference>
<dbReference type="SMART" id="SM00342">
    <property type="entry name" value="HTH_ARAC"/>
    <property type="match status" value="1"/>
</dbReference>
<keyword evidence="4" id="KW-0472">Membrane</keyword>
<feature type="domain" description="HTH araC/xylS-type" evidence="5">
    <location>
        <begin position="222"/>
        <end position="326"/>
    </location>
</feature>
<dbReference type="PANTHER" id="PTHR43280:SF29">
    <property type="entry name" value="ARAC-FAMILY TRANSCRIPTIONAL REGULATOR"/>
    <property type="match status" value="1"/>
</dbReference>
<evidence type="ECO:0000256" key="4">
    <source>
        <dbReference type="SAM" id="Phobius"/>
    </source>
</evidence>
<keyword evidence="2" id="KW-0238">DNA-binding</keyword>
<gene>
    <name evidence="6" type="ORF">FOF46_09380</name>
</gene>
<dbReference type="GO" id="GO:0003700">
    <property type="term" value="F:DNA-binding transcription factor activity"/>
    <property type="evidence" value="ECO:0007669"/>
    <property type="project" value="InterPro"/>
</dbReference>
<keyword evidence="3" id="KW-0804">Transcription</keyword>